<keyword evidence="3" id="KW-1185">Reference proteome</keyword>
<dbReference type="InterPro" id="IPR036397">
    <property type="entry name" value="RNaseH_sf"/>
</dbReference>
<organism evidence="2 3">
    <name type="scientific">Bodo saltans</name>
    <name type="common">Flagellated protozoan</name>
    <dbReference type="NCBI Taxonomy" id="75058"/>
    <lineage>
        <taxon>Eukaryota</taxon>
        <taxon>Discoba</taxon>
        <taxon>Euglenozoa</taxon>
        <taxon>Kinetoplastea</taxon>
        <taxon>Metakinetoplastina</taxon>
        <taxon>Eubodonida</taxon>
        <taxon>Bodonidae</taxon>
        <taxon>Bodo</taxon>
    </lineage>
</organism>
<dbReference type="EMBL" id="CYKH01002012">
    <property type="protein sequence ID" value="CUG92176.1"/>
    <property type="molecule type" value="Genomic_DNA"/>
</dbReference>
<feature type="region of interest" description="Disordered" evidence="1">
    <location>
        <begin position="1"/>
        <end position="65"/>
    </location>
</feature>
<evidence type="ECO:0000313" key="2">
    <source>
        <dbReference type="EMBL" id="CUG92176.1"/>
    </source>
</evidence>
<evidence type="ECO:0000313" key="3">
    <source>
        <dbReference type="Proteomes" id="UP000051952"/>
    </source>
</evidence>
<dbReference type="GO" id="GO:0003676">
    <property type="term" value="F:nucleic acid binding"/>
    <property type="evidence" value="ECO:0007669"/>
    <property type="project" value="InterPro"/>
</dbReference>
<dbReference type="AlphaFoldDB" id="A0A0S4JPL4"/>
<sequence>MTKKKAKRSRNAAKRSRNGYELDDFCVDTDQSSEEEGPAVDDMVWLNYGTSSSSSDSSDEQPADTDDELIAERAIRMQPMVASTPLRQKIPRRDTGARSPSVHTVVMQELTPARASPIQQRSDSYAALEAERFRAVQSRNAAQLQVAVLEAEVARLKSAAVLLVSKVARTQQLLTAKDKEKRVKFCEEMLKNPNIIDRLVFSDEKYFFVSFGNSGRSWCLPAQAPHQRLTVQHPSKRMVWLGIGDFGPNRANTNTFWYQENSMQDAQLYIETLVKA</sequence>
<evidence type="ECO:0000256" key="1">
    <source>
        <dbReference type="SAM" id="MobiDB-lite"/>
    </source>
</evidence>
<reference evidence="3" key="1">
    <citation type="submission" date="2015-09" db="EMBL/GenBank/DDBJ databases">
        <authorList>
            <consortium name="Pathogen Informatics"/>
        </authorList>
    </citation>
    <scope>NUCLEOTIDE SEQUENCE [LARGE SCALE GENOMIC DNA]</scope>
    <source>
        <strain evidence="3">Lake Konstanz</strain>
    </source>
</reference>
<dbReference type="Gene3D" id="3.30.420.10">
    <property type="entry name" value="Ribonuclease H-like superfamily/Ribonuclease H"/>
    <property type="match status" value="1"/>
</dbReference>
<proteinExistence type="predicted"/>
<protein>
    <submittedName>
        <fullName evidence="2">Uncharacterized protein</fullName>
    </submittedName>
</protein>
<feature type="compositionally biased region" description="Acidic residues" evidence="1">
    <location>
        <begin position="21"/>
        <end position="39"/>
    </location>
</feature>
<name>A0A0S4JPL4_BODSA</name>
<accession>A0A0S4JPL4</accession>
<dbReference type="Proteomes" id="UP000051952">
    <property type="component" value="Unassembled WGS sequence"/>
</dbReference>
<feature type="compositionally biased region" description="Basic residues" evidence="1">
    <location>
        <begin position="1"/>
        <end position="17"/>
    </location>
</feature>
<gene>
    <name evidence="2" type="ORF">BSAL_35900</name>
</gene>
<dbReference type="VEuPathDB" id="TriTrypDB:BSAL_35900"/>